<feature type="transmembrane region" description="Helical" evidence="1">
    <location>
        <begin position="115"/>
        <end position="133"/>
    </location>
</feature>
<evidence type="ECO:0000256" key="1">
    <source>
        <dbReference type="SAM" id="Phobius"/>
    </source>
</evidence>
<dbReference type="RefSeq" id="WP_216417993.1">
    <property type="nucleotide sequence ID" value="NZ_JAHLQK010000005.1"/>
</dbReference>
<comment type="caution">
    <text evidence="2">The sequence shown here is derived from an EMBL/GenBank/DDBJ whole genome shotgun (WGS) entry which is preliminary data.</text>
</comment>
<feature type="transmembrane region" description="Helical" evidence="1">
    <location>
        <begin position="5"/>
        <end position="22"/>
    </location>
</feature>
<feature type="transmembrane region" description="Helical" evidence="1">
    <location>
        <begin position="37"/>
        <end position="59"/>
    </location>
</feature>
<protein>
    <submittedName>
        <fullName evidence="2">YIEGIA family protein</fullName>
    </submittedName>
</protein>
<dbReference type="Proteomes" id="UP000779508">
    <property type="component" value="Unassembled WGS sequence"/>
</dbReference>
<gene>
    <name evidence="2" type="ORF">KQI88_12915</name>
</gene>
<evidence type="ECO:0000313" key="3">
    <source>
        <dbReference type="Proteomes" id="UP000779508"/>
    </source>
</evidence>
<sequence>MDKYYILIIPALIMGTIARVHMMKSDYRQYPTYPKGYLSHFTLGFIAAGLGAVAVPAVIEKEFAAMTFLALAAQQFRDVRSMERESLDNIEITEMVPRGTAYIEDIAKAFEARNYMATITAFVTSTIIYITILLKITQYIGIFLGVIGGLITHLYIKNLLHGEEVGDIADVKEAHICFDGPMLKINDIVIKNVGLQETRDIFLKKGLAVEIIPKNENAIAYLSNIGQRQAIQHNAANQLGIRKDVDEPELTPIARRNPENGNIVMAITLMQPDIGALIEVVKKTPLLESSKRKPLDATIVQKLKSKENMKRV</sequence>
<accession>A0ABS6G493</accession>
<reference evidence="2 3" key="1">
    <citation type="submission" date="2021-06" db="EMBL/GenBank/DDBJ databases">
        <authorList>
            <person name="Sun Q."/>
            <person name="Li D."/>
        </authorList>
    </citation>
    <scope>NUCLEOTIDE SEQUENCE [LARGE SCALE GENOMIC DNA]</scope>
    <source>
        <strain evidence="2 3">MSJ-5</strain>
    </source>
</reference>
<feature type="transmembrane region" description="Helical" evidence="1">
    <location>
        <begin position="139"/>
        <end position="156"/>
    </location>
</feature>
<keyword evidence="3" id="KW-1185">Reference proteome</keyword>
<keyword evidence="1" id="KW-1133">Transmembrane helix</keyword>
<dbReference type="InterPro" id="IPR025918">
    <property type="entry name" value="YIEGIA"/>
</dbReference>
<organism evidence="2 3">
    <name type="scientific">Alkaliphilus flagellatus</name>
    <dbReference type="NCBI Taxonomy" id="2841507"/>
    <lineage>
        <taxon>Bacteria</taxon>
        <taxon>Bacillati</taxon>
        <taxon>Bacillota</taxon>
        <taxon>Clostridia</taxon>
        <taxon>Peptostreptococcales</taxon>
        <taxon>Natronincolaceae</taxon>
        <taxon>Alkaliphilus</taxon>
    </lineage>
</organism>
<name>A0ABS6G493_9FIRM</name>
<evidence type="ECO:0000313" key="2">
    <source>
        <dbReference type="EMBL" id="MBU5677316.1"/>
    </source>
</evidence>
<dbReference type="Pfam" id="PF14045">
    <property type="entry name" value="YIEGIA"/>
    <property type="match status" value="1"/>
</dbReference>
<dbReference type="EMBL" id="JAHLQK010000005">
    <property type="protein sequence ID" value="MBU5677316.1"/>
    <property type="molecule type" value="Genomic_DNA"/>
</dbReference>
<keyword evidence="1" id="KW-0812">Transmembrane</keyword>
<proteinExistence type="predicted"/>
<keyword evidence="1" id="KW-0472">Membrane</keyword>